<proteinExistence type="predicted"/>
<sequence>MTATNDRDFVLNAKSPVTIKLIDGETAICEFSKRDKFIESMSPFDFECRMNASSTPSVKEYVSFITQQILSWSDLCAGQVQSVVEKLNTHSSDVLKYCEFPSTIYIVLTNGCDEAKAAYCRNDNLIILPLSVDKENNPVGDLASLTSGHDWNSTIKHELFHIWSRNNIQLRDIMYKIIGYSRTEEICIPKDLINLKITNPDACITEHWISLKRLCNDDPVNVAPVLIASSEYVVELEPNFFKYVNKFFVVLDDEFNSTEELLSYDDVVGLRDKIGNNTNYIIHPEEVLADNFVLLLDNCTDAPDQWILDQMTKILRAEYTVNELC</sequence>
<evidence type="ECO:0000313" key="1">
    <source>
        <dbReference type="EMBL" id="AYV75706.1"/>
    </source>
</evidence>
<reference evidence="1" key="1">
    <citation type="submission" date="2018-10" db="EMBL/GenBank/DDBJ databases">
        <title>Hidden diversity of soil giant viruses.</title>
        <authorList>
            <person name="Schulz F."/>
            <person name="Alteio L."/>
            <person name="Goudeau D."/>
            <person name="Ryan E.M."/>
            <person name="Malmstrom R.R."/>
            <person name="Blanchard J."/>
            <person name="Woyke T."/>
        </authorList>
    </citation>
    <scope>NUCLEOTIDE SEQUENCE</scope>
    <source>
        <strain evidence="1">TEV1</strain>
    </source>
</reference>
<dbReference type="EMBL" id="MK071980">
    <property type="protein sequence ID" value="AYV75706.1"/>
    <property type="molecule type" value="Genomic_DNA"/>
</dbReference>
<gene>
    <name evidence="1" type="ORF">Terrestrivirus2_214</name>
</gene>
<accession>A0A3G4ZLJ4</accession>
<protein>
    <submittedName>
        <fullName evidence="1">Uncharacterized protein</fullName>
    </submittedName>
</protein>
<organism evidence="1">
    <name type="scientific">Terrestrivirus sp</name>
    <dbReference type="NCBI Taxonomy" id="2487775"/>
    <lineage>
        <taxon>Viruses</taxon>
        <taxon>Varidnaviria</taxon>
        <taxon>Bamfordvirae</taxon>
        <taxon>Nucleocytoviricota</taxon>
        <taxon>Megaviricetes</taxon>
        <taxon>Imitervirales</taxon>
        <taxon>Mimiviridae</taxon>
        <taxon>Klosneuvirinae</taxon>
    </lineage>
</organism>
<name>A0A3G4ZLJ4_9VIRU</name>